<dbReference type="Gene3D" id="2.60.120.620">
    <property type="entry name" value="q2cbj1_9rhob like domain"/>
    <property type="match status" value="1"/>
</dbReference>
<dbReference type="Proteomes" id="UP001228581">
    <property type="component" value="Unassembled WGS sequence"/>
</dbReference>
<dbReference type="EMBL" id="JASJOT010000031">
    <property type="protein sequence ID" value="MDJ1497368.1"/>
    <property type="molecule type" value="Genomic_DNA"/>
</dbReference>
<evidence type="ECO:0000313" key="1">
    <source>
        <dbReference type="EMBL" id="MDJ1497368.1"/>
    </source>
</evidence>
<proteinExistence type="predicted"/>
<reference evidence="1 2" key="1">
    <citation type="submission" date="2023-05" db="EMBL/GenBank/DDBJ databases">
        <authorList>
            <person name="Zhang X."/>
        </authorList>
    </citation>
    <scope>NUCLEOTIDE SEQUENCE [LARGE SCALE GENOMIC DNA]</scope>
    <source>
        <strain evidence="1 2">DM2B3-1</strain>
    </source>
</reference>
<sequence>MQAIKEKIDALNWQSITTEMNEKGFACLSALLSETQCEELIQQYDNPSLYRKTVVMERYRFGLGEYKYFQYPLPDTIQTIRESVYEHLAPVANGWMKALHIDKTFPDTLAELQSLCHLHGQQKPTVLILKYGKGGHNTLHQDLYGEIFFPIQIVLFLNEPGQDFTGGEFVLMQQTPRAQSKAMVLTPRKGDMVLFTTSFRPVKGSKGYYRATMKHGVSELHSGERHTLGIIFHDALS</sequence>
<evidence type="ECO:0000313" key="2">
    <source>
        <dbReference type="Proteomes" id="UP001228581"/>
    </source>
</evidence>
<dbReference type="InterPro" id="IPR018655">
    <property type="entry name" value="DUF2086"/>
</dbReference>
<keyword evidence="2" id="KW-1185">Reference proteome</keyword>
<protein>
    <submittedName>
        <fullName evidence="1">2OG-Fe(II) oxygenase</fullName>
    </submittedName>
</protein>
<organism evidence="1 2">
    <name type="scientific">Xanthocytophaga flava</name>
    <dbReference type="NCBI Taxonomy" id="3048013"/>
    <lineage>
        <taxon>Bacteria</taxon>
        <taxon>Pseudomonadati</taxon>
        <taxon>Bacteroidota</taxon>
        <taxon>Cytophagia</taxon>
        <taxon>Cytophagales</taxon>
        <taxon>Rhodocytophagaceae</taxon>
        <taxon>Xanthocytophaga</taxon>
    </lineage>
</organism>
<name>A0ABT7CUC4_9BACT</name>
<comment type="caution">
    <text evidence="1">The sequence shown here is derived from an EMBL/GenBank/DDBJ whole genome shotgun (WGS) entry which is preliminary data.</text>
</comment>
<dbReference type="Pfam" id="PF09859">
    <property type="entry name" value="Oxygenase-NA"/>
    <property type="match status" value="1"/>
</dbReference>
<gene>
    <name evidence="1" type="ORF">QNI19_30800</name>
</gene>
<dbReference type="RefSeq" id="WP_314002908.1">
    <property type="nucleotide sequence ID" value="NZ_JASJOT010000031.1"/>
</dbReference>
<accession>A0ABT7CUC4</accession>